<comment type="caution">
    <text evidence="1">The sequence shown here is derived from an EMBL/GenBank/DDBJ whole genome shotgun (WGS) entry which is preliminary data.</text>
</comment>
<evidence type="ECO:0000313" key="2">
    <source>
        <dbReference type="Proteomes" id="UP001057452"/>
    </source>
</evidence>
<sequence>QGEAATFKQLGSNTTNTLAEAAKCWQTAAQHWKKHPQLMTPGKHLDTGTSCWVHHGGSSCVHGGETENFPPPDPPIKPCDLRIFTTTQHCTAALEGLQASMDGGQYKLCGDQRIPNQGEQRGRRGRGRTFILQDTDLCGAEKAVQCPALGFWEPVPIVQIPPPAWEVGGPEKASQKGELFESSVIQKRPFN</sequence>
<gene>
    <name evidence="1" type="ORF">KUCAC02_017610</name>
</gene>
<dbReference type="Proteomes" id="UP001057452">
    <property type="component" value="Chromosome 20"/>
</dbReference>
<organism evidence="1 2">
    <name type="scientific">Chaenocephalus aceratus</name>
    <name type="common">Blackfin icefish</name>
    <name type="synonym">Chaenichthys aceratus</name>
    <dbReference type="NCBI Taxonomy" id="36190"/>
    <lineage>
        <taxon>Eukaryota</taxon>
        <taxon>Metazoa</taxon>
        <taxon>Chordata</taxon>
        <taxon>Craniata</taxon>
        <taxon>Vertebrata</taxon>
        <taxon>Euteleostomi</taxon>
        <taxon>Actinopterygii</taxon>
        <taxon>Neopterygii</taxon>
        <taxon>Teleostei</taxon>
        <taxon>Neoteleostei</taxon>
        <taxon>Acanthomorphata</taxon>
        <taxon>Eupercaria</taxon>
        <taxon>Perciformes</taxon>
        <taxon>Notothenioidei</taxon>
        <taxon>Channichthyidae</taxon>
        <taxon>Chaenocephalus</taxon>
    </lineage>
</organism>
<protein>
    <submittedName>
        <fullName evidence="1">Uncharacterized protein</fullName>
    </submittedName>
</protein>
<name>A0ACB9W1G8_CHAAC</name>
<reference evidence="1" key="1">
    <citation type="submission" date="2022-05" db="EMBL/GenBank/DDBJ databases">
        <title>Chromosome-level genome of Chaenocephalus aceratus.</title>
        <authorList>
            <person name="Park H."/>
        </authorList>
    </citation>
    <scope>NUCLEOTIDE SEQUENCE</scope>
    <source>
        <strain evidence="1">KU_202001</strain>
    </source>
</reference>
<accession>A0ACB9W1G8</accession>
<dbReference type="EMBL" id="CM043804">
    <property type="protein sequence ID" value="KAI4806812.1"/>
    <property type="molecule type" value="Genomic_DNA"/>
</dbReference>
<feature type="non-terminal residue" evidence="1">
    <location>
        <position position="1"/>
    </location>
</feature>
<keyword evidence="2" id="KW-1185">Reference proteome</keyword>
<proteinExistence type="predicted"/>
<feature type="non-terminal residue" evidence="1">
    <location>
        <position position="191"/>
    </location>
</feature>
<evidence type="ECO:0000313" key="1">
    <source>
        <dbReference type="EMBL" id="KAI4806812.1"/>
    </source>
</evidence>